<gene>
    <name evidence="1" type="ORF">VP01_1218g1</name>
</gene>
<protein>
    <submittedName>
        <fullName evidence="1">Uncharacterized protein</fullName>
    </submittedName>
</protein>
<dbReference type="EMBL" id="LAVV01002432">
    <property type="protein sequence ID" value="KNZ62831.1"/>
    <property type="molecule type" value="Genomic_DNA"/>
</dbReference>
<evidence type="ECO:0000313" key="1">
    <source>
        <dbReference type="EMBL" id="KNZ62831.1"/>
    </source>
</evidence>
<evidence type="ECO:0000313" key="2">
    <source>
        <dbReference type="Proteomes" id="UP000037035"/>
    </source>
</evidence>
<comment type="caution">
    <text evidence="1">The sequence shown here is derived from an EMBL/GenBank/DDBJ whole genome shotgun (WGS) entry which is preliminary data.</text>
</comment>
<organism evidence="1 2">
    <name type="scientific">Puccinia sorghi</name>
    <dbReference type="NCBI Taxonomy" id="27349"/>
    <lineage>
        <taxon>Eukaryota</taxon>
        <taxon>Fungi</taxon>
        <taxon>Dikarya</taxon>
        <taxon>Basidiomycota</taxon>
        <taxon>Pucciniomycotina</taxon>
        <taxon>Pucciniomycetes</taxon>
        <taxon>Pucciniales</taxon>
        <taxon>Pucciniaceae</taxon>
        <taxon>Puccinia</taxon>
    </lineage>
</organism>
<reference evidence="1 2" key="1">
    <citation type="submission" date="2015-08" db="EMBL/GenBank/DDBJ databases">
        <title>Next Generation Sequencing and Analysis of the Genome of Puccinia sorghi L Schw, the Causal Agent of Maize Common Rust.</title>
        <authorList>
            <person name="Rochi L."/>
            <person name="Burguener G."/>
            <person name="Darino M."/>
            <person name="Turjanski A."/>
            <person name="Kreff E."/>
            <person name="Dieguez M.J."/>
            <person name="Sacco F."/>
        </authorList>
    </citation>
    <scope>NUCLEOTIDE SEQUENCE [LARGE SCALE GENOMIC DNA]</scope>
    <source>
        <strain evidence="1 2">RO10H11247</strain>
    </source>
</reference>
<dbReference type="VEuPathDB" id="FungiDB:VP01_1218g1"/>
<keyword evidence="2" id="KW-1185">Reference proteome</keyword>
<dbReference type="AlphaFoldDB" id="A0A0L6VQ77"/>
<accession>A0A0L6VQ77</accession>
<sequence>MDYIYRRQTLTIRIHLSRQETTRRIFGELFRKQRQEEEEGALLFVALACLGGPVRQLRRYLTRANLAGNGHTCGAQKKTALSSLQCTAKKNLLNCLELTCRKSQEASVVTLTILQE</sequence>
<dbReference type="Proteomes" id="UP000037035">
    <property type="component" value="Unassembled WGS sequence"/>
</dbReference>
<proteinExistence type="predicted"/>
<name>A0A0L6VQ77_9BASI</name>